<sequence length="120" mass="12101">MDQIFFSTPSGSINSELGAVKIDGNMNCQNNAGTLAIFASDIANNITSAITGNITSTGGTNGTIGTVDCNGNLTNTITNLAMLKAGVDNSTVTINAGGNMSIAEIQGTGTGNKCLLKQLI</sequence>
<organism evidence="1 2">
    <name type="scientific">Rickettsia parkeri str. Tate's Hell</name>
    <dbReference type="NCBI Taxonomy" id="1359189"/>
    <lineage>
        <taxon>Bacteria</taxon>
        <taxon>Pseudomonadati</taxon>
        <taxon>Pseudomonadota</taxon>
        <taxon>Alphaproteobacteria</taxon>
        <taxon>Rickettsiales</taxon>
        <taxon>Rickettsiaceae</taxon>
        <taxon>Rickettsieae</taxon>
        <taxon>Rickettsia</taxon>
        <taxon>spotted fever group</taxon>
    </lineage>
</organism>
<accession>A0ABR5DQL3</accession>
<reference evidence="1 2" key="1">
    <citation type="submission" date="2015-02" db="EMBL/GenBank/DDBJ databases">
        <title>Genome Sequencing of Rickettsiales.</title>
        <authorList>
            <person name="Daugherty S.C."/>
            <person name="Su Q."/>
            <person name="Abolude K."/>
            <person name="Beier-Sexton M."/>
            <person name="Carlyon J.A."/>
            <person name="Carter R."/>
            <person name="Day N.P."/>
            <person name="Dumler S.J."/>
            <person name="Dyachenko V."/>
            <person name="Godinez A."/>
            <person name="Kurtti T.J."/>
            <person name="Lichay M."/>
            <person name="Mullins K.E."/>
            <person name="Ott S."/>
            <person name="Pappas-Brown V."/>
            <person name="Paris D.H."/>
            <person name="Patel P."/>
            <person name="Richards A.L."/>
            <person name="Sadzewicz L."/>
            <person name="Sears K."/>
            <person name="Seidman D."/>
            <person name="Sengamalay N."/>
            <person name="Stenos J."/>
            <person name="Tallon L.J."/>
            <person name="Vincent G."/>
            <person name="Fraser C.M."/>
            <person name="Munderloh U."/>
            <person name="Dunning-Hotopp J.C."/>
        </authorList>
    </citation>
    <scope>NUCLEOTIDE SEQUENCE [LARGE SCALE GENOMIC DNA]</scope>
    <source>
        <strain evidence="1 2">Tate's Hell</strain>
    </source>
</reference>
<dbReference type="EMBL" id="LAOO01000001">
    <property type="protein sequence ID" value="KJW00991.1"/>
    <property type="molecule type" value="Genomic_DNA"/>
</dbReference>
<protein>
    <recommendedName>
        <fullName evidence="3">Cell surface antigen-like domain protein</fullName>
    </recommendedName>
</protein>
<gene>
    <name evidence="1" type="ORF">RPATATE_0254</name>
</gene>
<name>A0ABR5DQL3_RICPA</name>
<evidence type="ECO:0000313" key="2">
    <source>
        <dbReference type="Proteomes" id="UP000035491"/>
    </source>
</evidence>
<proteinExistence type="predicted"/>
<dbReference type="RefSeq" id="WP_041472250.1">
    <property type="nucleotide sequence ID" value="NZ_LAOO01000001.1"/>
</dbReference>
<dbReference type="Proteomes" id="UP000035491">
    <property type="component" value="Unassembled WGS sequence"/>
</dbReference>
<evidence type="ECO:0008006" key="3">
    <source>
        <dbReference type="Google" id="ProtNLM"/>
    </source>
</evidence>
<evidence type="ECO:0000313" key="1">
    <source>
        <dbReference type="EMBL" id="KJW00991.1"/>
    </source>
</evidence>
<keyword evidence="2" id="KW-1185">Reference proteome</keyword>
<comment type="caution">
    <text evidence="1">The sequence shown here is derived from an EMBL/GenBank/DDBJ whole genome shotgun (WGS) entry which is preliminary data.</text>
</comment>